<dbReference type="Pfam" id="PF00010">
    <property type="entry name" value="HLH"/>
    <property type="match status" value="1"/>
</dbReference>
<dbReference type="AlphaFoldDB" id="A0A553Q3A0"/>
<evidence type="ECO:0000256" key="6">
    <source>
        <dbReference type="SAM" id="MobiDB-lite"/>
    </source>
</evidence>
<dbReference type="EMBL" id="SRMA01026406">
    <property type="protein sequence ID" value="TRY84410.1"/>
    <property type="molecule type" value="Genomic_DNA"/>
</dbReference>
<dbReference type="STRING" id="623744.A0A553Q3A0"/>
<reference evidence="8 9" key="1">
    <citation type="journal article" date="2019" name="Sci. Data">
        <title>Hybrid genome assembly and annotation of Danionella translucida.</title>
        <authorList>
            <person name="Kadobianskyi M."/>
            <person name="Schulze L."/>
            <person name="Schuelke M."/>
            <person name="Judkewitz B."/>
        </authorList>
    </citation>
    <scope>NUCLEOTIDE SEQUENCE [LARGE SCALE GENOMIC DNA]</scope>
    <source>
        <strain evidence="8 9">Bolton</strain>
    </source>
</reference>
<name>A0A553Q3A0_9TELE</name>
<keyword evidence="3" id="KW-0805">Transcription regulation</keyword>
<keyword evidence="9" id="KW-1185">Reference proteome</keyword>
<feature type="domain" description="BHLH" evidence="7">
    <location>
        <begin position="8"/>
        <end position="65"/>
    </location>
</feature>
<comment type="caution">
    <text evidence="8">The sequence shown here is derived from an EMBL/GenBank/DDBJ whole genome shotgun (WGS) entry which is preliminary data.</text>
</comment>
<dbReference type="InterPro" id="IPR011598">
    <property type="entry name" value="bHLH_dom"/>
</dbReference>
<dbReference type="PANTHER" id="PTHR10985">
    <property type="entry name" value="BASIC HELIX-LOOP-HELIX TRANSCRIPTION FACTOR, HES-RELATED"/>
    <property type="match status" value="1"/>
</dbReference>
<dbReference type="OrthoDB" id="690068at2759"/>
<proteinExistence type="predicted"/>
<comment type="subcellular location">
    <subcellularLocation>
        <location evidence="1">Nucleus</location>
    </subcellularLocation>
</comment>
<keyword evidence="4" id="KW-0804">Transcription</keyword>
<dbReference type="GO" id="GO:0046983">
    <property type="term" value="F:protein dimerization activity"/>
    <property type="evidence" value="ECO:0007669"/>
    <property type="project" value="InterPro"/>
</dbReference>
<keyword evidence="5" id="KW-0539">Nucleus</keyword>
<evidence type="ECO:0000313" key="8">
    <source>
        <dbReference type="EMBL" id="TRY84410.1"/>
    </source>
</evidence>
<dbReference type="SMART" id="SM00353">
    <property type="entry name" value="HLH"/>
    <property type="match status" value="1"/>
</dbReference>
<gene>
    <name evidence="8" type="ORF">DNTS_035750</name>
</gene>
<evidence type="ECO:0000259" key="7">
    <source>
        <dbReference type="PROSITE" id="PS50888"/>
    </source>
</evidence>
<protein>
    <recommendedName>
        <fullName evidence="7">BHLH domain-containing protein</fullName>
    </recommendedName>
</protein>
<dbReference type="GO" id="GO:0005634">
    <property type="term" value="C:nucleus"/>
    <property type="evidence" value="ECO:0007669"/>
    <property type="project" value="UniProtKB-SubCell"/>
</dbReference>
<dbReference type="PROSITE" id="PS50888">
    <property type="entry name" value="BHLH"/>
    <property type="match status" value="1"/>
</dbReference>
<dbReference type="Proteomes" id="UP000316079">
    <property type="component" value="Unassembled WGS sequence"/>
</dbReference>
<dbReference type="SUPFAM" id="SSF47459">
    <property type="entry name" value="HLH, helix-loop-helix DNA-binding domain"/>
    <property type="match status" value="1"/>
</dbReference>
<evidence type="ECO:0000313" key="9">
    <source>
        <dbReference type="Proteomes" id="UP000316079"/>
    </source>
</evidence>
<evidence type="ECO:0000256" key="1">
    <source>
        <dbReference type="ARBA" id="ARBA00004123"/>
    </source>
</evidence>
<feature type="region of interest" description="Disordered" evidence="6">
    <location>
        <begin position="166"/>
        <end position="204"/>
    </location>
</feature>
<evidence type="ECO:0000256" key="5">
    <source>
        <dbReference type="ARBA" id="ARBA00023242"/>
    </source>
</evidence>
<dbReference type="InterPro" id="IPR036638">
    <property type="entry name" value="HLH_DNA-bd_sf"/>
</dbReference>
<dbReference type="InterPro" id="IPR050370">
    <property type="entry name" value="HES_HEY"/>
</dbReference>
<evidence type="ECO:0000256" key="4">
    <source>
        <dbReference type="ARBA" id="ARBA00023163"/>
    </source>
</evidence>
<keyword evidence="2" id="KW-0678">Repressor</keyword>
<evidence type="ECO:0000256" key="2">
    <source>
        <dbReference type="ARBA" id="ARBA00022491"/>
    </source>
</evidence>
<organism evidence="8 9">
    <name type="scientific">Danionella cerebrum</name>
    <dbReference type="NCBI Taxonomy" id="2873325"/>
    <lineage>
        <taxon>Eukaryota</taxon>
        <taxon>Metazoa</taxon>
        <taxon>Chordata</taxon>
        <taxon>Craniata</taxon>
        <taxon>Vertebrata</taxon>
        <taxon>Euteleostomi</taxon>
        <taxon>Actinopterygii</taxon>
        <taxon>Neopterygii</taxon>
        <taxon>Teleostei</taxon>
        <taxon>Ostariophysi</taxon>
        <taxon>Cypriniformes</taxon>
        <taxon>Danionidae</taxon>
        <taxon>Danioninae</taxon>
        <taxon>Danionella</taxon>
    </lineage>
</organism>
<sequence length="252" mass="27632">MTKAEGVQRRLKKPVIEKKRRDRINHNLKVLRDLLFKNTADSRLQNPKMEKAEILDLAVEYIKTTKAKDETKWTFPQIDSKVSPRQSAVPSSNSSLASDFCGSFKPSEQEIGVNNICSKCKPGPKPGFFLSSTSMSYQHGLLLHPEPSLYGSPFLCQAVSPPLSSSTASQYSSPPTSPDFTSAASSPSASPQCPSISSPPSPEVMSDLKAALSLETPILVSQHTIASMRKDVTPVALRQELFPNKSAWRPWS</sequence>
<dbReference type="CDD" id="cd11462">
    <property type="entry name" value="bHLH-O_HES7"/>
    <property type="match status" value="1"/>
</dbReference>
<dbReference type="InterPro" id="IPR032644">
    <property type="entry name" value="HES-7_bHLH-O"/>
</dbReference>
<feature type="compositionally biased region" description="Low complexity" evidence="6">
    <location>
        <begin position="166"/>
        <end position="196"/>
    </location>
</feature>
<evidence type="ECO:0000256" key="3">
    <source>
        <dbReference type="ARBA" id="ARBA00023015"/>
    </source>
</evidence>
<dbReference type="Gene3D" id="4.10.280.10">
    <property type="entry name" value="Helix-loop-helix DNA-binding domain"/>
    <property type="match status" value="1"/>
</dbReference>
<accession>A0A553Q3A0</accession>